<comment type="similarity">
    <text evidence="1">Belongs to the ATP-dependent AMP-binding enzyme family.</text>
</comment>
<keyword evidence="6" id="KW-1185">Reference proteome</keyword>
<name>A0A7I7MU01_9MYCO</name>
<keyword evidence="3" id="KW-0547">Nucleotide-binding</keyword>
<dbReference type="InterPro" id="IPR020845">
    <property type="entry name" value="AMP-binding_CS"/>
</dbReference>
<dbReference type="RefSeq" id="WP_083048980.1">
    <property type="nucleotide sequence ID" value="NZ_AP022575.1"/>
</dbReference>
<dbReference type="AlphaFoldDB" id="A0A7I7MU01"/>
<evidence type="ECO:0000256" key="4">
    <source>
        <dbReference type="ARBA" id="ARBA00022840"/>
    </source>
</evidence>
<dbReference type="Gene3D" id="3.30.300.30">
    <property type="match status" value="1"/>
</dbReference>
<evidence type="ECO:0000313" key="6">
    <source>
        <dbReference type="Proteomes" id="UP000467236"/>
    </source>
</evidence>
<keyword evidence="2" id="KW-0436">Ligase</keyword>
<gene>
    <name evidence="5" type="primary">fadD7</name>
    <name evidence="5" type="ORF">MSHI_36600</name>
</gene>
<dbReference type="Gene3D" id="3.40.50.12780">
    <property type="entry name" value="N-terminal domain of ligase-like"/>
    <property type="match status" value="1"/>
</dbReference>
<sequence length="533" mass="55564">MTSESITGGKAVAQPFGGQRSGQASSPRIADLVAAAATRAPEAAALVVTPDRTPIGYRDLVRLVDDLAGQLARSGLLPGDRVALRAGSNAEFVVALLAASRADLVVVPLDPALPVGEQRARCDAVGARAVLVDGDGPGDTAETGMRWWPIAVTVGGGAPSVRMLAAARPHPATSTPQGLRPDDAMIMFTGGTTGLPKMVPWTLANIASSVRAIIAGYRLGPQDATVAVMPLYHGHGLVAALLSSLASGGTVLLPAGGRFSAHTFWDDIDAVRATWYTAVPTIHQILLERTATESSGSRRATLRFIRSCSAPLTPQAALALETEFSAPVVCAFGMTEATHQVTSTSLTRDERPALSPGLVGRSTGPQIRIVGPDGRPLPAGAVGEIWLRGPTVVRGYLGDPKITAANFTDGWLRTGDLGSLSRHGALTIRGRIKELINRGGEKISPERVEGVLAGHPNVMEAAVFAVPDPMYGETVAAVIVPRAAAPTAEELTEHCRERLAAFEIPAEFQVASALPHTAKGSLDRRAVAEQFGR</sequence>
<dbReference type="NCBIfam" id="NF004511">
    <property type="entry name" value="PRK05852.1"/>
    <property type="match status" value="1"/>
</dbReference>
<reference evidence="5 6" key="1">
    <citation type="journal article" date="2019" name="Emerg. Microbes Infect.">
        <title>Comprehensive subspecies identification of 175 nontuberculous mycobacteria species based on 7547 genomic profiles.</title>
        <authorList>
            <person name="Matsumoto Y."/>
            <person name="Kinjo T."/>
            <person name="Motooka D."/>
            <person name="Nabeya D."/>
            <person name="Jung N."/>
            <person name="Uechi K."/>
            <person name="Horii T."/>
            <person name="Iida T."/>
            <person name="Fujita J."/>
            <person name="Nakamura S."/>
        </authorList>
    </citation>
    <scope>NUCLEOTIDE SEQUENCE [LARGE SCALE GENOMIC DNA]</scope>
    <source>
        <strain evidence="5 6">JCM 14233</strain>
    </source>
</reference>
<dbReference type="Pfam" id="PF00501">
    <property type="entry name" value="AMP-binding"/>
    <property type="match status" value="1"/>
</dbReference>
<dbReference type="PROSITE" id="PS00455">
    <property type="entry name" value="AMP_BINDING"/>
    <property type="match status" value="1"/>
</dbReference>
<evidence type="ECO:0000256" key="2">
    <source>
        <dbReference type="ARBA" id="ARBA00022598"/>
    </source>
</evidence>
<dbReference type="InterPro" id="IPR045851">
    <property type="entry name" value="AMP-bd_C_sf"/>
</dbReference>
<protein>
    <submittedName>
        <fullName evidence="5">Acyl-CoA synthetase</fullName>
    </submittedName>
</protein>
<proteinExistence type="inferred from homology"/>
<dbReference type="PANTHER" id="PTHR43201">
    <property type="entry name" value="ACYL-COA SYNTHETASE"/>
    <property type="match status" value="1"/>
</dbReference>
<accession>A0A7I7MU01</accession>
<evidence type="ECO:0000256" key="3">
    <source>
        <dbReference type="ARBA" id="ARBA00022741"/>
    </source>
</evidence>
<dbReference type="GO" id="GO:0006631">
    <property type="term" value="P:fatty acid metabolic process"/>
    <property type="evidence" value="ECO:0007669"/>
    <property type="project" value="TreeGrafter"/>
</dbReference>
<dbReference type="KEGG" id="mshj:MSHI_36600"/>
<dbReference type="Pfam" id="PF13193">
    <property type="entry name" value="AMP-binding_C"/>
    <property type="match status" value="1"/>
</dbReference>
<dbReference type="CDD" id="cd05926">
    <property type="entry name" value="FACL_fum10p_like"/>
    <property type="match status" value="1"/>
</dbReference>
<dbReference type="InterPro" id="IPR045310">
    <property type="entry name" value="Pcs60-like"/>
</dbReference>
<evidence type="ECO:0000313" key="5">
    <source>
        <dbReference type="EMBL" id="BBX75754.1"/>
    </source>
</evidence>
<dbReference type="GO" id="GO:0031956">
    <property type="term" value="F:medium-chain fatty acid-CoA ligase activity"/>
    <property type="evidence" value="ECO:0007669"/>
    <property type="project" value="TreeGrafter"/>
</dbReference>
<keyword evidence="4" id="KW-0067">ATP-binding</keyword>
<dbReference type="PANTHER" id="PTHR43201:SF5">
    <property type="entry name" value="MEDIUM-CHAIN ACYL-COA LIGASE ACSF2, MITOCHONDRIAL"/>
    <property type="match status" value="1"/>
</dbReference>
<dbReference type="Proteomes" id="UP000467236">
    <property type="component" value="Chromosome"/>
</dbReference>
<dbReference type="EMBL" id="AP022575">
    <property type="protein sequence ID" value="BBX75754.1"/>
    <property type="molecule type" value="Genomic_DNA"/>
</dbReference>
<evidence type="ECO:0000256" key="1">
    <source>
        <dbReference type="ARBA" id="ARBA00006432"/>
    </source>
</evidence>
<dbReference type="InterPro" id="IPR042099">
    <property type="entry name" value="ANL_N_sf"/>
</dbReference>
<dbReference type="GO" id="GO:0005524">
    <property type="term" value="F:ATP binding"/>
    <property type="evidence" value="ECO:0007669"/>
    <property type="project" value="UniProtKB-KW"/>
</dbReference>
<dbReference type="InterPro" id="IPR000873">
    <property type="entry name" value="AMP-dep_synth/lig_dom"/>
</dbReference>
<organism evidence="5 6">
    <name type="scientific">Mycobacterium shinjukuense</name>
    <dbReference type="NCBI Taxonomy" id="398694"/>
    <lineage>
        <taxon>Bacteria</taxon>
        <taxon>Bacillati</taxon>
        <taxon>Actinomycetota</taxon>
        <taxon>Actinomycetes</taxon>
        <taxon>Mycobacteriales</taxon>
        <taxon>Mycobacteriaceae</taxon>
        <taxon>Mycobacterium</taxon>
    </lineage>
</organism>
<dbReference type="InterPro" id="IPR025110">
    <property type="entry name" value="AMP-bd_C"/>
</dbReference>
<dbReference type="SUPFAM" id="SSF56801">
    <property type="entry name" value="Acetyl-CoA synthetase-like"/>
    <property type="match status" value="1"/>
</dbReference>
<dbReference type="OrthoDB" id="9803968at2"/>